<evidence type="ECO:0000313" key="1">
    <source>
        <dbReference type="EMBL" id="KZV57443.1"/>
    </source>
</evidence>
<protein>
    <submittedName>
        <fullName evidence="1">Uncharacterized protein</fullName>
    </submittedName>
</protein>
<accession>A0A2Z7DI74</accession>
<proteinExistence type="predicted"/>
<organism evidence="1 2">
    <name type="scientific">Dorcoceras hygrometricum</name>
    <dbReference type="NCBI Taxonomy" id="472368"/>
    <lineage>
        <taxon>Eukaryota</taxon>
        <taxon>Viridiplantae</taxon>
        <taxon>Streptophyta</taxon>
        <taxon>Embryophyta</taxon>
        <taxon>Tracheophyta</taxon>
        <taxon>Spermatophyta</taxon>
        <taxon>Magnoliopsida</taxon>
        <taxon>eudicotyledons</taxon>
        <taxon>Gunneridae</taxon>
        <taxon>Pentapetalae</taxon>
        <taxon>asterids</taxon>
        <taxon>lamiids</taxon>
        <taxon>Lamiales</taxon>
        <taxon>Gesneriaceae</taxon>
        <taxon>Didymocarpoideae</taxon>
        <taxon>Trichosporeae</taxon>
        <taxon>Loxocarpinae</taxon>
        <taxon>Dorcoceras</taxon>
    </lineage>
</organism>
<name>A0A2Z7DI74_9LAMI</name>
<sequence>MDRIRKLTEVQPLKGHIHFKLDWSEPGVKSQKRVDRVTLSQRIKNSKTSTVYRMCDLDPPYANRGDVEALRIPEQTFITIRFIYCFRVH</sequence>
<dbReference type="Proteomes" id="UP000250235">
    <property type="component" value="Unassembled WGS sequence"/>
</dbReference>
<reference evidence="1 2" key="1">
    <citation type="journal article" date="2015" name="Proc. Natl. Acad. Sci. U.S.A.">
        <title>The resurrection genome of Boea hygrometrica: A blueprint for survival of dehydration.</title>
        <authorList>
            <person name="Xiao L."/>
            <person name="Yang G."/>
            <person name="Zhang L."/>
            <person name="Yang X."/>
            <person name="Zhao S."/>
            <person name="Ji Z."/>
            <person name="Zhou Q."/>
            <person name="Hu M."/>
            <person name="Wang Y."/>
            <person name="Chen M."/>
            <person name="Xu Y."/>
            <person name="Jin H."/>
            <person name="Xiao X."/>
            <person name="Hu G."/>
            <person name="Bao F."/>
            <person name="Hu Y."/>
            <person name="Wan P."/>
            <person name="Li L."/>
            <person name="Deng X."/>
            <person name="Kuang T."/>
            <person name="Xiang C."/>
            <person name="Zhu J.K."/>
            <person name="Oliver M.J."/>
            <person name="He Y."/>
        </authorList>
    </citation>
    <scope>NUCLEOTIDE SEQUENCE [LARGE SCALE GENOMIC DNA]</scope>
    <source>
        <strain evidence="2">cv. XS01</strain>
    </source>
</reference>
<gene>
    <name evidence="1" type="ORF">F511_29224</name>
</gene>
<evidence type="ECO:0000313" key="2">
    <source>
        <dbReference type="Proteomes" id="UP000250235"/>
    </source>
</evidence>
<dbReference type="AlphaFoldDB" id="A0A2Z7DI74"/>
<dbReference type="EMBL" id="KQ987289">
    <property type="protein sequence ID" value="KZV57443.1"/>
    <property type="molecule type" value="Genomic_DNA"/>
</dbReference>
<keyword evidence="2" id="KW-1185">Reference proteome</keyword>